<dbReference type="EMBL" id="CP111015">
    <property type="protein sequence ID" value="WAR01588.1"/>
    <property type="molecule type" value="Genomic_DNA"/>
</dbReference>
<evidence type="ECO:0000256" key="1">
    <source>
        <dbReference type="SAM" id="MobiDB-lite"/>
    </source>
</evidence>
<protein>
    <submittedName>
        <fullName evidence="3">Uncharacterized protein</fullName>
    </submittedName>
</protein>
<keyword evidence="2" id="KW-0732">Signal</keyword>
<keyword evidence="4" id="KW-1185">Reference proteome</keyword>
<name>A0ABY7DV43_MYAAR</name>
<feature type="signal peptide" evidence="2">
    <location>
        <begin position="1"/>
        <end position="20"/>
    </location>
</feature>
<feature type="non-terminal residue" evidence="3">
    <location>
        <position position="126"/>
    </location>
</feature>
<organism evidence="3 4">
    <name type="scientific">Mya arenaria</name>
    <name type="common">Soft-shell clam</name>
    <dbReference type="NCBI Taxonomy" id="6604"/>
    <lineage>
        <taxon>Eukaryota</taxon>
        <taxon>Metazoa</taxon>
        <taxon>Spiralia</taxon>
        <taxon>Lophotrochozoa</taxon>
        <taxon>Mollusca</taxon>
        <taxon>Bivalvia</taxon>
        <taxon>Autobranchia</taxon>
        <taxon>Heteroconchia</taxon>
        <taxon>Euheterodonta</taxon>
        <taxon>Imparidentia</taxon>
        <taxon>Neoheterodontei</taxon>
        <taxon>Myida</taxon>
        <taxon>Myoidea</taxon>
        <taxon>Myidae</taxon>
        <taxon>Mya</taxon>
    </lineage>
</organism>
<reference evidence="3" key="1">
    <citation type="submission" date="2022-11" db="EMBL/GenBank/DDBJ databases">
        <title>Centuries of genome instability and evolution in soft-shell clam transmissible cancer (bioRxiv).</title>
        <authorList>
            <person name="Hart S.F.M."/>
            <person name="Yonemitsu M.A."/>
            <person name="Giersch R.M."/>
            <person name="Beal B.F."/>
            <person name="Arriagada G."/>
            <person name="Davis B.W."/>
            <person name="Ostrander E.A."/>
            <person name="Goff S.P."/>
            <person name="Metzger M.J."/>
        </authorList>
    </citation>
    <scope>NUCLEOTIDE SEQUENCE</scope>
    <source>
        <strain evidence="3">MELC-2E11</strain>
        <tissue evidence="3">Siphon/mantle</tissue>
    </source>
</reference>
<feature type="compositionally biased region" description="Low complexity" evidence="1">
    <location>
        <begin position="116"/>
        <end position="126"/>
    </location>
</feature>
<dbReference type="Proteomes" id="UP001164746">
    <property type="component" value="Chromosome 4"/>
</dbReference>
<feature type="compositionally biased region" description="Pro residues" evidence="1">
    <location>
        <begin position="100"/>
        <end position="115"/>
    </location>
</feature>
<gene>
    <name evidence="3" type="ORF">MAR_008146</name>
</gene>
<feature type="region of interest" description="Disordered" evidence="1">
    <location>
        <begin position="47"/>
        <end position="126"/>
    </location>
</feature>
<evidence type="ECO:0000313" key="3">
    <source>
        <dbReference type="EMBL" id="WAR01588.1"/>
    </source>
</evidence>
<evidence type="ECO:0000256" key="2">
    <source>
        <dbReference type="SAM" id="SignalP"/>
    </source>
</evidence>
<evidence type="ECO:0000313" key="4">
    <source>
        <dbReference type="Proteomes" id="UP001164746"/>
    </source>
</evidence>
<accession>A0ABY7DV43</accession>
<feature type="compositionally biased region" description="Polar residues" evidence="1">
    <location>
        <begin position="65"/>
        <end position="74"/>
    </location>
</feature>
<feature type="chain" id="PRO_5045111382" evidence="2">
    <location>
        <begin position="21"/>
        <end position="126"/>
    </location>
</feature>
<proteinExistence type="predicted"/>
<feature type="compositionally biased region" description="Low complexity" evidence="1">
    <location>
        <begin position="75"/>
        <end position="98"/>
    </location>
</feature>
<sequence length="126" mass="13508">METYIKLCLSVLLCTVYVHGQDIRGFRRLFDLRRREMAMRRGNIRGIPPQALLGLGGNGLGDMSNGFNPQTAQVPDTPTQGPTDGGQTTQQGAPSGPGQFPGPGPRPGQPFPFPQGRPGFSFPGFP</sequence>